<organism evidence="4 5">
    <name type="scientific">Candidatus Woesebacteria bacterium RIFCSPLOWO2_01_FULL_44_14</name>
    <dbReference type="NCBI Taxonomy" id="1802525"/>
    <lineage>
        <taxon>Bacteria</taxon>
        <taxon>Candidatus Woeseibacteriota</taxon>
    </lineage>
</organism>
<feature type="signal peptide" evidence="2">
    <location>
        <begin position="1"/>
        <end position="29"/>
    </location>
</feature>
<evidence type="ECO:0000256" key="2">
    <source>
        <dbReference type="SAM" id="SignalP"/>
    </source>
</evidence>
<dbReference type="Pfam" id="PF18915">
    <property type="entry name" value="DUF5667"/>
    <property type="match status" value="1"/>
</dbReference>
<feature type="region of interest" description="Disordered" evidence="1">
    <location>
        <begin position="191"/>
        <end position="211"/>
    </location>
</feature>
<dbReference type="Proteomes" id="UP000178429">
    <property type="component" value="Unassembled WGS sequence"/>
</dbReference>
<comment type="caution">
    <text evidence="4">The sequence shown here is derived from an EMBL/GenBank/DDBJ whole genome shotgun (WGS) entry which is preliminary data.</text>
</comment>
<sequence>MRKFYKFFKFLTFSFVLFVFMSSPKSVLAAPINEILSSPNSLIVRIQERIESFFAFNMEQKIVVLEKQAERRLTQAENLAKTKDVDVDKVLSLIKSYETLKEKQGNLIKVASTTVPVEVKEQTVQQQARIEDMKEDMSDDAKEIIEDSQRTVIKTMMDNIEDSGVEKDEVTEFAEEIKNVIDPGSNIFAPGTLEVAPGSPEVAPGVKDVKP</sequence>
<feature type="domain" description="DUF5667" evidence="3">
    <location>
        <begin position="45"/>
        <end position="139"/>
    </location>
</feature>
<accession>A0A1F8BZX2</accession>
<evidence type="ECO:0000313" key="4">
    <source>
        <dbReference type="EMBL" id="OGM69654.1"/>
    </source>
</evidence>
<dbReference type="STRING" id="1802525.A2975_00905"/>
<protein>
    <recommendedName>
        <fullName evidence="3">DUF5667 domain-containing protein</fullName>
    </recommendedName>
</protein>
<gene>
    <name evidence="4" type="ORF">A2975_00905</name>
</gene>
<proteinExistence type="predicted"/>
<evidence type="ECO:0000313" key="5">
    <source>
        <dbReference type="Proteomes" id="UP000178429"/>
    </source>
</evidence>
<keyword evidence="2" id="KW-0732">Signal</keyword>
<reference evidence="4 5" key="1">
    <citation type="journal article" date="2016" name="Nat. Commun.">
        <title>Thousands of microbial genomes shed light on interconnected biogeochemical processes in an aquifer system.</title>
        <authorList>
            <person name="Anantharaman K."/>
            <person name="Brown C.T."/>
            <person name="Hug L.A."/>
            <person name="Sharon I."/>
            <person name="Castelle C.J."/>
            <person name="Probst A.J."/>
            <person name="Thomas B.C."/>
            <person name="Singh A."/>
            <person name="Wilkins M.J."/>
            <person name="Karaoz U."/>
            <person name="Brodie E.L."/>
            <person name="Williams K.H."/>
            <person name="Hubbard S.S."/>
            <person name="Banfield J.F."/>
        </authorList>
    </citation>
    <scope>NUCLEOTIDE SEQUENCE [LARGE SCALE GENOMIC DNA]</scope>
</reference>
<evidence type="ECO:0000256" key="1">
    <source>
        <dbReference type="SAM" id="MobiDB-lite"/>
    </source>
</evidence>
<name>A0A1F8BZX2_9BACT</name>
<evidence type="ECO:0000259" key="3">
    <source>
        <dbReference type="Pfam" id="PF18915"/>
    </source>
</evidence>
<feature type="chain" id="PRO_5009535058" description="DUF5667 domain-containing protein" evidence="2">
    <location>
        <begin position="30"/>
        <end position="211"/>
    </location>
</feature>
<dbReference type="AlphaFoldDB" id="A0A1F8BZX2"/>
<dbReference type="EMBL" id="MGHL01000010">
    <property type="protein sequence ID" value="OGM69654.1"/>
    <property type="molecule type" value="Genomic_DNA"/>
</dbReference>
<dbReference type="InterPro" id="IPR043725">
    <property type="entry name" value="DUF5667"/>
</dbReference>